<dbReference type="AlphaFoldDB" id="A0A395HHI9"/>
<dbReference type="Pfam" id="PF26215">
    <property type="entry name" value="HTH_animal"/>
    <property type="match status" value="1"/>
</dbReference>
<dbReference type="EMBL" id="KZ824344">
    <property type="protein sequence ID" value="RAL06959.1"/>
    <property type="molecule type" value="Genomic_DNA"/>
</dbReference>
<protein>
    <recommendedName>
        <fullName evidence="1">Helix-turn-helix domain-containing protein</fullName>
    </recommendedName>
</protein>
<sequence>MRIRDLTGTRLVTRLFKKPINKHLYILWSSAYPLYVKKAFIKTKLIQFVIVSSKVKYFTDTRRQFYSNLHQRRYPGKVLDN</sequence>
<dbReference type="Proteomes" id="UP000248961">
    <property type="component" value="Unassembled WGS sequence"/>
</dbReference>
<organism evidence="2 3">
    <name type="scientific">Aspergillus homomorphus (strain CBS 101889)</name>
    <dbReference type="NCBI Taxonomy" id="1450537"/>
    <lineage>
        <taxon>Eukaryota</taxon>
        <taxon>Fungi</taxon>
        <taxon>Dikarya</taxon>
        <taxon>Ascomycota</taxon>
        <taxon>Pezizomycotina</taxon>
        <taxon>Eurotiomycetes</taxon>
        <taxon>Eurotiomycetidae</taxon>
        <taxon>Eurotiales</taxon>
        <taxon>Aspergillaceae</taxon>
        <taxon>Aspergillus</taxon>
        <taxon>Aspergillus subgen. Circumdati</taxon>
    </lineage>
</organism>
<evidence type="ECO:0000313" key="3">
    <source>
        <dbReference type="Proteomes" id="UP000248961"/>
    </source>
</evidence>
<proteinExistence type="predicted"/>
<dbReference type="STRING" id="1450537.A0A395HHI9"/>
<keyword evidence="3" id="KW-1185">Reference proteome</keyword>
<dbReference type="VEuPathDB" id="FungiDB:BO97DRAFT_357595"/>
<evidence type="ECO:0000313" key="2">
    <source>
        <dbReference type="EMBL" id="RAL06959.1"/>
    </source>
</evidence>
<name>A0A395HHI9_ASPHC</name>
<feature type="domain" description="Helix-turn-helix" evidence="1">
    <location>
        <begin position="24"/>
        <end position="80"/>
    </location>
</feature>
<dbReference type="InterPro" id="IPR058912">
    <property type="entry name" value="HTH_animal"/>
</dbReference>
<evidence type="ECO:0000259" key="1">
    <source>
        <dbReference type="Pfam" id="PF26215"/>
    </source>
</evidence>
<dbReference type="RefSeq" id="XP_025546113.1">
    <property type="nucleotide sequence ID" value="XM_025692214.1"/>
</dbReference>
<dbReference type="GeneID" id="37196503"/>
<dbReference type="OrthoDB" id="5316756at2759"/>
<accession>A0A395HHI9</accession>
<reference evidence="2 3" key="1">
    <citation type="submission" date="2018-02" db="EMBL/GenBank/DDBJ databases">
        <title>The genomes of Aspergillus section Nigri reveals drivers in fungal speciation.</title>
        <authorList>
            <consortium name="DOE Joint Genome Institute"/>
            <person name="Vesth T.C."/>
            <person name="Nybo J."/>
            <person name="Theobald S."/>
            <person name="Brandl J."/>
            <person name="Frisvad J.C."/>
            <person name="Nielsen K.F."/>
            <person name="Lyhne E.K."/>
            <person name="Kogle M.E."/>
            <person name="Kuo A."/>
            <person name="Riley R."/>
            <person name="Clum A."/>
            <person name="Nolan M."/>
            <person name="Lipzen A."/>
            <person name="Salamov A."/>
            <person name="Henrissat B."/>
            <person name="Wiebenga A."/>
            <person name="De vries R.P."/>
            <person name="Grigoriev I.V."/>
            <person name="Mortensen U.H."/>
            <person name="Andersen M.R."/>
            <person name="Baker S.E."/>
        </authorList>
    </citation>
    <scope>NUCLEOTIDE SEQUENCE [LARGE SCALE GENOMIC DNA]</scope>
    <source>
        <strain evidence="2 3">CBS 101889</strain>
    </source>
</reference>
<gene>
    <name evidence="2" type="ORF">BO97DRAFT_357595</name>
</gene>